<feature type="domain" description="HSF-type DNA-binding" evidence="10">
    <location>
        <begin position="155"/>
        <end position="179"/>
    </location>
</feature>
<feature type="coiled-coil region" evidence="8">
    <location>
        <begin position="241"/>
        <end position="268"/>
    </location>
</feature>
<dbReference type="Gene3D" id="1.10.10.10">
    <property type="entry name" value="Winged helix-like DNA-binding domain superfamily/Winged helix DNA-binding domain"/>
    <property type="match status" value="1"/>
</dbReference>
<keyword evidence="12" id="KW-1185">Reference proteome</keyword>
<dbReference type="Pfam" id="PF00447">
    <property type="entry name" value="HSF_DNA-bind"/>
    <property type="match status" value="1"/>
</dbReference>
<evidence type="ECO:0000313" key="11">
    <source>
        <dbReference type="EMBL" id="TPX54811.1"/>
    </source>
</evidence>
<proteinExistence type="inferred from homology"/>
<dbReference type="InterPro" id="IPR000232">
    <property type="entry name" value="HSF_DNA-bd"/>
</dbReference>
<dbReference type="AlphaFoldDB" id="A0A507DTL9"/>
<dbReference type="PANTHER" id="PTHR10015:SF427">
    <property type="entry name" value="HEAT SHOCK FACTOR PROTEIN"/>
    <property type="match status" value="1"/>
</dbReference>
<accession>A0A507DTL9</accession>
<evidence type="ECO:0000256" key="1">
    <source>
        <dbReference type="ARBA" id="ARBA00004123"/>
    </source>
</evidence>
<feature type="compositionally biased region" description="Low complexity" evidence="9">
    <location>
        <begin position="54"/>
        <end position="95"/>
    </location>
</feature>
<dbReference type="InterPro" id="IPR036390">
    <property type="entry name" value="WH_DNA-bd_sf"/>
</dbReference>
<feature type="compositionally biased region" description="Polar residues" evidence="9">
    <location>
        <begin position="37"/>
        <end position="49"/>
    </location>
</feature>
<dbReference type="PRINTS" id="PR00056">
    <property type="entry name" value="HSFDOMAIN"/>
</dbReference>
<organism evidence="11 12">
    <name type="scientific">Powellomyces hirtus</name>
    <dbReference type="NCBI Taxonomy" id="109895"/>
    <lineage>
        <taxon>Eukaryota</taxon>
        <taxon>Fungi</taxon>
        <taxon>Fungi incertae sedis</taxon>
        <taxon>Chytridiomycota</taxon>
        <taxon>Chytridiomycota incertae sedis</taxon>
        <taxon>Chytridiomycetes</taxon>
        <taxon>Spizellomycetales</taxon>
        <taxon>Powellomycetaceae</taxon>
        <taxon>Powellomyces</taxon>
    </lineage>
</organism>
<keyword evidence="4" id="KW-0238">DNA-binding</keyword>
<evidence type="ECO:0000256" key="5">
    <source>
        <dbReference type="ARBA" id="ARBA00023163"/>
    </source>
</evidence>
<keyword evidence="5" id="KW-0804">Transcription</keyword>
<dbReference type="SMART" id="SM00415">
    <property type="entry name" value="HSF"/>
    <property type="match status" value="1"/>
</dbReference>
<evidence type="ECO:0000313" key="12">
    <source>
        <dbReference type="Proteomes" id="UP000318582"/>
    </source>
</evidence>
<dbReference type="FunFam" id="1.10.10.10:FF:000027">
    <property type="entry name" value="Heat shock transcription factor 1"/>
    <property type="match status" value="1"/>
</dbReference>
<name>A0A507DTL9_9FUNG</name>
<evidence type="ECO:0000256" key="8">
    <source>
        <dbReference type="SAM" id="Coils"/>
    </source>
</evidence>
<dbReference type="GO" id="GO:0003700">
    <property type="term" value="F:DNA-binding transcription factor activity"/>
    <property type="evidence" value="ECO:0007669"/>
    <property type="project" value="InterPro"/>
</dbReference>
<keyword evidence="3" id="KW-0805">Transcription regulation</keyword>
<dbReference type="PROSITE" id="PS00434">
    <property type="entry name" value="HSF_DOMAIN"/>
    <property type="match status" value="1"/>
</dbReference>
<dbReference type="Proteomes" id="UP000318582">
    <property type="component" value="Unassembled WGS sequence"/>
</dbReference>
<keyword evidence="6" id="KW-0539">Nucleus</keyword>
<evidence type="ECO:0000256" key="7">
    <source>
        <dbReference type="RuleBase" id="RU004020"/>
    </source>
</evidence>
<feature type="region of interest" description="Disordered" evidence="9">
    <location>
        <begin position="385"/>
        <end position="407"/>
    </location>
</feature>
<keyword evidence="8" id="KW-0175">Coiled coil</keyword>
<dbReference type="PANTHER" id="PTHR10015">
    <property type="entry name" value="HEAT SHOCK TRANSCRIPTION FACTOR"/>
    <property type="match status" value="1"/>
</dbReference>
<evidence type="ECO:0000259" key="10">
    <source>
        <dbReference type="PROSITE" id="PS00434"/>
    </source>
</evidence>
<protein>
    <recommendedName>
        <fullName evidence="10">HSF-type DNA-binding domain-containing protein</fullName>
    </recommendedName>
</protein>
<comment type="subcellular location">
    <subcellularLocation>
        <location evidence="1">Nucleus</location>
    </subcellularLocation>
</comment>
<dbReference type="GO" id="GO:0005634">
    <property type="term" value="C:nucleus"/>
    <property type="evidence" value="ECO:0007669"/>
    <property type="project" value="UniProtKB-SubCell"/>
</dbReference>
<dbReference type="STRING" id="109895.A0A507DTL9"/>
<sequence length="460" mass="51376">MLVEPPSSGHHHNFMQQRYTAFSAPPMNPPSPAPKTMMSTYQAIPNGQRSAAPANGNNARLAASASSESLGSSLESTGPDSLSSRSARLPSPLESKVPEPNGIQTKNASGHNRENFVHKLHHVVLDRQYQHLINWNWGGTSFIVRNLVEFSREVLPKHFKHNNFASFVRQLNMYGFHKVNKSPRGSRTGAENQIWEFSHQKFLRDRPHLLDDIKRKSVDSEAYRRESGDLNGQMQIMHLNQADMAQQIHRLEEQCADLAQQFAESQRKQAVQEQMMKNMMYFMKQQFANVTNAPPTVLQLQPMEPIKSEPIHSRPSFEPQHLPPSSQPRLIPQQSVPVAAFDPNAAQFDFMECLAPPCGNSCIPLINNHTRNRFHFAAINNIRPGTTSAVPANPPTPTTTHQPPYGSSWTDTTALNTLIPLSPYNMHQTPSDLGTDEDMEGLLASMTDGFVDELGALLNA</sequence>
<reference evidence="11 12" key="1">
    <citation type="journal article" date="2019" name="Sci. Rep.">
        <title>Comparative genomics of chytrid fungi reveal insights into the obligate biotrophic and pathogenic lifestyle of Synchytrium endobioticum.</title>
        <authorList>
            <person name="van de Vossenberg B.T.L.H."/>
            <person name="Warris S."/>
            <person name="Nguyen H.D.T."/>
            <person name="van Gent-Pelzer M.P.E."/>
            <person name="Joly D.L."/>
            <person name="van de Geest H.C."/>
            <person name="Bonants P.J.M."/>
            <person name="Smith D.S."/>
            <person name="Levesque C.A."/>
            <person name="van der Lee T.A.J."/>
        </authorList>
    </citation>
    <scope>NUCLEOTIDE SEQUENCE [LARGE SCALE GENOMIC DNA]</scope>
    <source>
        <strain evidence="11 12">CBS 809.83</strain>
    </source>
</reference>
<dbReference type="GO" id="GO:0043565">
    <property type="term" value="F:sequence-specific DNA binding"/>
    <property type="evidence" value="ECO:0007669"/>
    <property type="project" value="InterPro"/>
</dbReference>
<dbReference type="SUPFAM" id="SSF46785">
    <property type="entry name" value="Winged helix' DNA-binding domain"/>
    <property type="match status" value="1"/>
</dbReference>
<feature type="region of interest" description="Disordered" evidence="9">
    <location>
        <begin position="18"/>
        <end position="109"/>
    </location>
</feature>
<comment type="caution">
    <text evidence="11">The sequence shown here is derived from an EMBL/GenBank/DDBJ whole genome shotgun (WGS) entry which is preliminary data.</text>
</comment>
<dbReference type="EMBL" id="QEAQ01000137">
    <property type="protein sequence ID" value="TPX54811.1"/>
    <property type="molecule type" value="Genomic_DNA"/>
</dbReference>
<gene>
    <name evidence="11" type="ORF">PhCBS80983_g05730</name>
</gene>
<dbReference type="InterPro" id="IPR036388">
    <property type="entry name" value="WH-like_DNA-bd_sf"/>
</dbReference>
<evidence type="ECO:0000256" key="2">
    <source>
        <dbReference type="ARBA" id="ARBA00006403"/>
    </source>
</evidence>
<comment type="similarity">
    <text evidence="2 7">Belongs to the HSF family.</text>
</comment>
<evidence type="ECO:0000256" key="3">
    <source>
        <dbReference type="ARBA" id="ARBA00023015"/>
    </source>
</evidence>
<evidence type="ECO:0000256" key="4">
    <source>
        <dbReference type="ARBA" id="ARBA00023125"/>
    </source>
</evidence>
<evidence type="ECO:0000256" key="6">
    <source>
        <dbReference type="ARBA" id="ARBA00023242"/>
    </source>
</evidence>
<evidence type="ECO:0000256" key="9">
    <source>
        <dbReference type="SAM" id="MobiDB-lite"/>
    </source>
</evidence>
<feature type="region of interest" description="Disordered" evidence="9">
    <location>
        <begin position="308"/>
        <end position="327"/>
    </location>
</feature>